<comment type="caution">
    <text evidence="1">The sequence shown here is derived from an EMBL/GenBank/DDBJ whole genome shotgun (WGS) entry which is preliminary data.</text>
</comment>
<gene>
    <name evidence="1" type="ORF">V6N12_038445</name>
</gene>
<proteinExistence type="predicted"/>
<protein>
    <submittedName>
        <fullName evidence="1">Uncharacterized protein</fullName>
    </submittedName>
</protein>
<accession>A0ABR1Z6G3</accession>
<evidence type="ECO:0000313" key="1">
    <source>
        <dbReference type="EMBL" id="KAK8474642.1"/>
    </source>
</evidence>
<organism evidence="1 2">
    <name type="scientific">Hibiscus sabdariffa</name>
    <name type="common">roselle</name>
    <dbReference type="NCBI Taxonomy" id="183260"/>
    <lineage>
        <taxon>Eukaryota</taxon>
        <taxon>Viridiplantae</taxon>
        <taxon>Streptophyta</taxon>
        <taxon>Embryophyta</taxon>
        <taxon>Tracheophyta</taxon>
        <taxon>Spermatophyta</taxon>
        <taxon>Magnoliopsida</taxon>
        <taxon>eudicotyledons</taxon>
        <taxon>Gunneridae</taxon>
        <taxon>Pentapetalae</taxon>
        <taxon>rosids</taxon>
        <taxon>malvids</taxon>
        <taxon>Malvales</taxon>
        <taxon>Malvaceae</taxon>
        <taxon>Malvoideae</taxon>
        <taxon>Hibiscus</taxon>
    </lineage>
</organism>
<dbReference type="Proteomes" id="UP001472677">
    <property type="component" value="Unassembled WGS sequence"/>
</dbReference>
<evidence type="ECO:0000313" key="2">
    <source>
        <dbReference type="Proteomes" id="UP001472677"/>
    </source>
</evidence>
<name>A0ABR1Z6G3_9ROSI</name>
<sequence length="100" mass="11321">MLKISVSTVKNEVSTFSAARKIVPSKFCGILRWNFQLQCKVTFVPDQHNDSVLVSMATQLFKPVLDGISRLLLFPIRIMTVFSSAWRRNSSSQRWTGSKG</sequence>
<keyword evidence="2" id="KW-1185">Reference proteome</keyword>
<reference evidence="1 2" key="1">
    <citation type="journal article" date="2024" name="G3 (Bethesda)">
        <title>Genome assembly of Hibiscus sabdariffa L. provides insights into metabolisms of medicinal natural products.</title>
        <authorList>
            <person name="Kim T."/>
        </authorList>
    </citation>
    <scope>NUCLEOTIDE SEQUENCE [LARGE SCALE GENOMIC DNA]</scope>
    <source>
        <strain evidence="1">TK-2024</strain>
        <tissue evidence="1">Old leaves</tissue>
    </source>
</reference>
<dbReference type="EMBL" id="JBBPBM010002800">
    <property type="protein sequence ID" value="KAK8474642.1"/>
    <property type="molecule type" value="Genomic_DNA"/>
</dbReference>